<dbReference type="BioCyc" id="PCHR:PC20G02100-MONOMER"/>
<evidence type="ECO:0000256" key="1">
    <source>
        <dbReference type="SAM" id="SignalP"/>
    </source>
</evidence>
<sequence length="310" mass="34098">MSRLSLRLLGFTTAATGLAGYSIHRGLCHLEEKYPALPPAAGSEALRKAHSPNTQHCAYTDIYAAQIPLQVIEARVPNAKTPTQTELEYAWARSVTGSKILRVEGSLLGLLTNFRFTPCDTGNSAEGFSPDKTTGAPRILLNGLLQVQRLPATDADSNGLLVSMELPDAPRLFFEKIARWGYPWRLMSGVRHEMSVSEPFQRNGGIFVEVRFASAHDYEVVYAEGELEKQKIIPAWVLRLHRGYASGKLRNNAANAGYMGYLHIPDLKLPGPSVCGGISQVMEALAYSTLTLPSRYQAYIYLTILSIESN</sequence>
<dbReference type="EMBL" id="AM920435">
    <property type="protein sequence ID" value="CAP85539.1"/>
    <property type="molecule type" value="Genomic_DNA"/>
</dbReference>
<reference evidence="2 3" key="1">
    <citation type="journal article" date="2008" name="Nat. Biotechnol.">
        <title>Genome sequencing and analysis of the filamentous fungus Penicillium chrysogenum.</title>
        <authorList>
            <person name="van den Berg M.A."/>
            <person name="Albang R."/>
            <person name="Albermann K."/>
            <person name="Badger J.H."/>
            <person name="Daran J.-M."/>
            <person name="Driessen A.J.M."/>
            <person name="Garcia-Estrada C."/>
            <person name="Fedorova N.D."/>
            <person name="Harris D.M."/>
            <person name="Heijne W.H.M."/>
            <person name="Joardar V.S."/>
            <person name="Kiel J.A.K.W."/>
            <person name="Kovalchuk A."/>
            <person name="Martin J.F."/>
            <person name="Nierman W.C."/>
            <person name="Nijland J.G."/>
            <person name="Pronk J.T."/>
            <person name="Roubos J.A."/>
            <person name="van der Klei I.J."/>
            <person name="van Peij N.N.M.E."/>
            <person name="Veenhuis M."/>
            <person name="von Doehren H."/>
            <person name="Wagner C."/>
            <person name="Wortman J.R."/>
            <person name="Bovenberg R.A.L."/>
        </authorList>
    </citation>
    <scope>NUCLEOTIDE SEQUENCE [LARGE SCALE GENOMIC DNA]</scope>
    <source>
        <strain evidence="3">ATCC 28089 / DSM 1075 / NRRL 1951 / Wisconsin 54-1255</strain>
    </source>
</reference>
<dbReference type="AlphaFoldDB" id="B6HE84"/>
<dbReference type="VEuPathDB" id="FungiDB:PCH_Pc20g02100"/>
<dbReference type="eggNOG" id="ENOG502S4V9">
    <property type="taxonomic scope" value="Eukaryota"/>
</dbReference>
<feature type="chain" id="PRO_5002843589" evidence="1">
    <location>
        <begin position="21"/>
        <end position="310"/>
    </location>
</feature>
<dbReference type="HOGENOM" id="CLU_078026_0_0_1"/>
<dbReference type="OMA" id="AYTDIYA"/>
<dbReference type="Proteomes" id="UP000000724">
    <property type="component" value="Contig Pc00c20"/>
</dbReference>
<keyword evidence="1" id="KW-0732">Signal</keyword>
<gene>
    <name evidence="2" type="ORF">Pc20g02100</name>
    <name evidence="2" type="ORF">PCH_Pc20g02100</name>
</gene>
<evidence type="ECO:0000313" key="3">
    <source>
        <dbReference type="Proteomes" id="UP000000724"/>
    </source>
</evidence>
<proteinExistence type="predicted"/>
<organism evidence="2 3">
    <name type="scientific">Penicillium rubens (strain ATCC 28089 / DSM 1075 / NRRL 1951 / Wisconsin 54-1255)</name>
    <name type="common">Penicillium chrysogenum</name>
    <dbReference type="NCBI Taxonomy" id="500485"/>
    <lineage>
        <taxon>Eukaryota</taxon>
        <taxon>Fungi</taxon>
        <taxon>Dikarya</taxon>
        <taxon>Ascomycota</taxon>
        <taxon>Pezizomycotina</taxon>
        <taxon>Eurotiomycetes</taxon>
        <taxon>Eurotiomycetidae</taxon>
        <taxon>Eurotiales</taxon>
        <taxon>Aspergillaceae</taxon>
        <taxon>Penicillium</taxon>
        <taxon>Penicillium chrysogenum species complex</taxon>
    </lineage>
</organism>
<accession>B6HE84</accession>
<feature type="signal peptide" evidence="1">
    <location>
        <begin position="1"/>
        <end position="20"/>
    </location>
</feature>
<protein>
    <submittedName>
        <fullName evidence="2">Pc20g02100 protein</fullName>
    </submittedName>
</protein>
<keyword evidence="3" id="KW-1185">Reference proteome</keyword>
<evidence type="ECO:0000313" key="2">
    <source>
        <dbReference type="EMBL" id="CAP85539.1"/>
    </source>
</evidence>
<name>B6HE84_PENRW</name>
<dbReference type="OrthoDB" id="4480078at2759"/>